<feature type="binding site" evidence="10">
    <location>
        <position position="69"/>
    </location>
    <ligand>
        <name>substrate</name>
    </ligand>
</feature>
<evidence type="ECO:0000256" key="9">
    <source>
        <dbReference type="ARBA" id="ARBA00052017"/>
    </source>
</evidence>
<dbReference type="CDD" id="cd00515">
    <property type="entry name" value="HAM1"/>
    <property type="match status" value="1"/>
</dbReference>
<reference evidence="12" key="2">
    <citation type="journal article" date="2024" name="Antonie Van Leeuwenhoek">
        <title>Roseihalotalea indica gen. nov., sp. nov., a halophilic Bacteroidetes from mesopelagic Southwest Indian Ocean with higher carbohydrate metabolic potential.</title>
        <authorList>
            <person name="Chen B."/>
            <person name="Zhang M."/>
            <person name="Lin D."/>
            <person name="Ye J."/>
            <person name="Tang K."/>
        </authorList>
    </citation>
    <scope>NUCLEOTIDE SEQUENCE</scope>
    <source>
        <strain evidence="12">TK19036</strain>
    </source>
</reference>
<dbReference type="PANTHER" id="PTHR11067">
    <property type="entry name" value="INOSINE TRIPHOSPHATE PYROPHOSPHATASE/HAM1 PROTEIN"/>
    <property type="match status" value="1"/>
</dbReference>
<dbReference type="GO" id="GO:0000166">
    <property type="term" value="F:nucleotide binding"/>
    <property type="evidence" value="ECO:0007669"/>
    <property type="project" value="UniProtKB-KW"/>
</dbReference>
<dbReference type="NCBIfam" id="TIGR00042">
    <property type="entry name" value="RdgB/HAM1 family non-canonical purine NTP pyrophosphatase"/>
    <property type="match status" value="1"/>
</dbReference>
<keyword evidence="6 10" id="KW-0460">Magnesium</keyword>
<feature type="binding site" evidence="10">
    <location>
        <position position="171"/>
    </location>
    <ligand>
        <name>substrate</name>
    </ligand>
</feature>
<keyword evidence="4 10" id="KW-0547">Nucleotide-binding</keyword>
<gene>
    <name evidence="12" type="ORF">K4G66_12450</name>
</gene>
<dbReference type="SUPFAM" id="SSF52972">
    <property type="entry name" value="ITPase-like"/>
    <property type="match status" value="1"/>
</dbReference>
<evidence type="ECO:0000256" key="1">
    <source>
        <dbReference type="ARBA" id="ARBA00008023"/>
    </source>
</evidence>
<dbReference type="GO" id="GO:0009117">
    <property type="term" value="P:nucleotide metabolic process"/>
    <property type="evidence" value="ECO:0007669"/>
    <property type="project" value="UniProtKB-KW"/>
</dbReference>
<keyword evidence="7 10" id="KW-0546">Nucleotide metabolism</keyword>
<dbReference type="GO" id="GO:0035870">
    <property type="term" value="F:dITP diphosphatase activity"/>
    <property type="evidence" value="ECO:0007669"/>
    <property type="project" value="UniProtKB-UniRule"/>
</dbReference>
<dbReference type="Pfam" id="PF01725">
    <property type="entry name" value="Ham1p_like"/>
    <property type="match status" value="1"/>
</dbReference>
<dbReference type="GO" id="GO:0036222">
    <property type="term" value="F:XTP diphosphatase activity"/>
    <property type="evidence" value="ECO:0007669"/>
    <property type="project" value="UniProtKB-UniRule"/>
</dbReference>
<evidence type="ECO:0000256" key="8">
    <source>
        <dbReference type="ARBA" id="ARBA00051875"/>
    </source>
</evidence>
<dbReference type="EMBL" id="CP120682">
    <property type="protein sequence ID" value="WKN39503.1"/>
    <property type="molecule type" value="Genomic_DNA"/>
</dbReference>
<comment type="caution">
    <text evidence="10">Lacks conserved residue(s) required for the propagation of feature annotation.</text>
</comment>
<comment type="cofactor">
    <cofactor evidence="10">
        <name>Mg(2+)</name>
        <dbReference type="ChEBI" id="CHEBI:18420"/>
    </cofactor>
    <text evidence="10">Binds 1 Mg(2+) ion per subunit.</text>
</comment>
<name>A0AA49JFN6_9BACT</name>
<feature type="binding site" evidence="10">
    <location>
        <begin position="7"/>
        <end position="12"/>
    </location>
    <ligand>
        <name>substrate</name>
    </ligand>
</feature>
<comment type="similarity">
    <text evidence="1 10 11">Belongs to the HAM1 NTPase family.</text>
</comment>
<dbReference type="FunFam" id="3.90.950.10:FF:000001">
    <property type="entry name" value="dITP/XTP pyrophosphatase"/>
    <property type="match status" value="1"/>
</dbReference>
<dbReference type="AlphaFoldDB" id="A0AA49JFN6"/>
<dbReference type="HAMAP" id="MF_01405">
    <property type="entry name" value="Non_canon_purine_NTPase"/>
    <property type="match status" value="1"/>
</dbReference>
<feature type="binding site" evidence="10">
    <location>
        <begin position="176"/>
        <end position="177"/>
    </location>
    <ligand>
        <name>substrate</name>
    </ligand>
</feature>
<evidence type="ECO:0000256" key="11">
    <source>
        <dbReference type="RuleBase" id="RU003781"/>
    </source>
</evidence>
<dbReference type="NCBIfam" id="NF011398">
    <property type="entry name" value="PRK14823.1"/>
    <property type="match status" value="1"/>
</dbReference>
<accession>A0AA49JFN6</accession>
<evidence type="ECO:0000313" key="12">
    <source>
        <dbReference type="EMBL" id="WKN39503.1"/>
    </source>
</evidence>
<dbReference type="InterPro" id="IPR020922">
    <property type="entry name" value="dITP/XTP_pyrophosphatase"/>
</dbReference>
<keyword evidence="5 10" id="KW-0378">Hydrolase</keyword>
<dbReference type="GO" id="GO:0036220">
    <property type="term" value="F:ITP diphosphatase activity"/>
    <property type="evidence" value="ECO:0007669"/>
    <property type="project" value="UniProtKB-UniRule"/>
</dbReference>
<dbReference type="GO" id="GO:0005829">
    <property type="term" value="C:cytosol"/>
    <property type="evidence" value="ECO:0007669"/>
    <property type="project" value="TreeGrafter"/>
</dbReference>
<feature type="binding site" evidence="10">
    <location>
        <begin position="148"/>
        <end position="151"/>
    </location>
    <ligand>
        <name>substrate</name>
    </ligand>
</feature>
<proteinExistence type="inferred from homology"/>
<dbReference type="Gene3D" id="3.90.950.10">
    <property type="match status" value="1"/>
</dbReference>
<comment type="subunit">
    <text evidence="2 10">Homodimer.</text>
</comment>
<organism evidence="12">
    <name type="scientific">Roseihalotalea indica</name>
    <dbReference type="NCBI Taxonomy" id="2867963"/>
    <lineage>
        <taxon>Bacteria</taxon>
        <taxon>Pseudomonadati</taxon>
        <taxon>Bacteroidota</taxon>
        <taxon>Cytophagia</taxon>
        <taxon>Cytophagales</taxon>
        <taxon>Catalimonadaceae</taxon>
        <taxon>Roseihalotalea</taxon>
    </lineage>
</organism>
<dbReference type="EC" id="3.6.1.66" evidence="10"/>
<evidence type="ECO:0000256" key="3">
    <source>
        <dbReference type="ARBA" id="ARBA00022723"/>
    </source>
</evidence>
<evidence type="ECO:0000256" key="4">
    <source>
        <dbReference type="ARBA" id="ARBA00022741"/>
    </source>
</evidence>
<dbReference type="GO" id="GO:0009146">
    <property type="term" value="P:purine nucleoside triphosphate catabolic process"/>
    <property type="evidence" value="ECO:0007669"/>
    <property type="project" value="UniProtKB-UniRule"/>
</dbReference>
<evidence type="ECO:0000256" key="6">
    <source>
        <dbReference type="ARBA" id="ARBA00022842"/>
    </source>
</evidence>
<sequence length="192" mass="21296">MKLCFATNNAHKITEVQQLLGSSFEIVSLQDIGCAEELPETQNTLEGNSAQKARFVYEHYQVDCFADDTGLEIQALKGEPGVYSARYAGPQRDNQANMQKVLNNLEGETNRQAQFRTVITLILAGKEYAFEGTAPGTIAQEPSGHEGFGYDPIFIPEGYEQSFAEMLLEEKNQISHRGKAVQKLVGFLQNQS</sequence>
<dbReference type="PANTHER" id="PTHR11067:SF9">
    <property type="entry name" value="INOSINE TRIPHOSPHATE PYROPHOSPHATASE"/>
    <property type="match status" value="1"/>
</dbReference>
<evidence type="ECO:0000256" key="7">
    <source>
        <dbReference type="ARBA" id="ARBA00023080"/>
    </source>
</evidence>
<feature type="active site" description="Proton acceptor" evidence="10">
    <location>
        <position position="68"/>
    </location>
</feature>
<reference evidence="12" key="1">
    <citation type="journal article" date="2023" name="Comput. Struct. Biotechnol. J.">
        <title>Discovery of a novel marine Bacteroidetes with a rich repertoire of carbohydrate-active enzymes.</title>
        <authorList>
            <person name="Chen B."/>
            <person name="Liu G."/>
            <person name="Chen Q."/>
            <person name="Wang H."/>
            <person name="Liu L."/>
            <person name="Tang K."/>
        </authorList>
    </citation>
    <scope>NUCLEOTIDE SEQUENCE</scope>
    <source>
        <strain evidence="12">TK19036</strain>
    </source>
</reference>
<comment type="catalytic activity">
    <reaction evidence="8 10">
        <text>dITP + H2O = dIMP + diphosphate + H(+)</text>
        <dbReference type="Rhea" id="RHEA:28342"/>
        <dbReference type="ChEBI" id="CHEBI:15377"/>
        <dbReference type="ChEBI" id="CHEBI:15378"/>
        <dbReference type="ChEBI" id="CHEBI:33019"/>
        <dbReference type="ChEBI" id="CHEBI:61194"/>
        <dbReference type="ChEBI" id="CHEBI:61382"/>
        <dbReference type="EC" id="3.6.1.66"/>
    </reaction>
</comment>
<dbReference type="GO" id="GO:0046872">
    <property type="term" value="F:metal ion binding"/>
    <property type="evidence" value="ECO:0007669"/>
    <property type="project" value="UniProtKB-KW"/>
</dbReference>
<protein>
    <recommendedName>
        <fullName evidence="10">dITP/XTP pyrophosphatase</fullName>
        <ecNumber evidence="10">3.6.1.66</ecNumber>
    </recommendedName>
    <alternativeName>
        <fullName evidence="10">Non-canonical purine NTP pyrophosphatase</fullName>
    </alternativeName>
    <alternativeName>
        <fullName evidence="10">Non-standard purine NTP pyrophosphatase</fullName>
    </alternativeName>
    <alternativeName>
        <fullName evidence="10">Nucleoside-triphosphate diphosphatase</fullName>
    </alternativeName>
    <alternativeName>
        <fullName evidence="10">Nucleoside-triphosphate pyrophosphatase</fullName>
        <shortName evidence="10">NTPase</shortName>
    </alternativeName>
</protein>
<keyword evidence="3 10" id="KW-0479">Metal-binding</keyword>
<comment type="catalytic activity">
    <reaction evidence="9 10">
        <text>XTP + H2O = XMP + diphosphate + H(+)</text>
        <dbReference type="Rhea" id="RHEA:28610"/>
        <dbReference type="ChEBI" id="CHEBI:15377"/>
        <dbReference type="ChEBI" id="CHEBI:15378"/>
        <dbReference type="ChEBI" id="CHEBI:33019"/>
        <dbReference type="ChEBI" id="CHEBI:57464"/>
        <dbReference type="ChEBI" id="CHEBI:61314"/>
        <dbReference type="EC" id="3.6.1.66"/>
    </reaction>
</comment>
<evidence type="ECO:0000256" key="5">
    <source>
        <dbReference type="ARBA" id="ARBA00022801"/>
    </source>
</evidence>
<comment type="function">
    <text evidence="10">Pyrophosphatase that catalyzes the hydrolysis of nucleoside triphosphates to their monophosphate derivatives, with a high preference for the non-canonical purine nucleotides XTP (xanthosine triphosphate), dITP (deoxyinosine triphosphate) and ITP. Seems to function as a house-cleaning enzyme that removes non-canonical purine nucleotides from the nucleotide pool, thus preventing their incorporation into DNA/RNA and avoiding chromosomal lesions.</text>
</comment>
<dbReference type="InterPro" id="IPR002637">
    <property type="entry name" value="RdgB/HAM1"/>
</dbReference>
<dbReference type="GO" id="GO:0017111">
    <property type="term" value="F:ribonucleoside triphosphate phosphatase activity"/>
    <property type="evidence" value="ECO:0007669"/>
    <property type="project" value="InterPro"/>
</dbReference>
<comment type="catalytic activity">
    <reaction evidence="10">
        <text>ITP + H2O = IMP + diphosphate + H(+)</text>
        <dbReference type="Rhea" id="RHEA:29399"/>
        <dbReference type="ChEBI" id="CHEBI:15377"/>
        <dbReference type="ChEBI" id="CHEBI:15378"/>
        <dbReference type="ChEBI" id="CHEBI:33019"/>
        <dbReference type="ChEBI" id="CHEBI:58053"/>
        <dbReference type="ChEBI" id="CHEBI:61402"/>
        <dbReference type="EC" id="3.6.1.66"/>
    </reaction>
</comment>
<dbReference type="InterPro" id="IPR029001">
    <property type="entry name" value="ITPase-like_fam"/>
</dbReference>
<evidence type="ECO:0000256" key="10">
    <source>
        <dbReference type="HAMAP-Rule" id="MF_01405"/>
    </source>
</evidence>
<evidence type="ECO:0000256" key="2">
    <source>
        <dbReference type="ARBA" id="ARBA00011738"/>
    </source>
</evidence>
<feature type="binding site" evidence="10">
    <location>
        <position position="68"/>
    </location>
    <ligand>
        <name>Mg(2+)</name>
        <dbReference type="ChEBI" id="CHEBI:18420"/>
    </ligand>
</feature>